<dbReference type="InterPro" id="IPR043132">
    <property type="entry name" value="BCAT-like_C"/>
</dbReference>
<dbReference type="Pfam" id="PF01063">
    <property type="entry name" value="Aminotran_4"/>
    <property type="match status" value="1"/>
</dbReference>
<evidence type="ECO:0000256" key="10">
    <source>
        <dbReference type="ARBA" id="ARBA00049229"/>
    </source>
</evidence>
<comment type="similarity">
    <text evidence="5 11">Belongs to the class-IV pyridoxal-phosphate-dependent aminotransferase family.</text>
</comment>
<protein>
    <recommendedName>
        <fullName evidence="6">branched-chain-amino-acid transaminase</fullName>
        <ecNumber evidence="6">2.6.1.42</ecNumber>
    </recommendedName>
</protein>
<proteinExistence type="inferred from homology"/>
<comment type="cofactor">
    <cofactor evidence="1 12">
        <name>pyridoxal 5'-phosphate</name>
        <dbReference type="ChEBI" id="CHEBI:597326"/>
    </cofactor>
</comment>
<sequence>MIEIETMYINSSSATNWVCLDSVEFPNRAMNFGDGLFETMLWDLKEIRFFEKHLKRLTDGMRLLSLEETSINAEGLIQFLADNFPNQRKRVRWNVYRSGQGKYTPERNEVTQTIQISEFKPAPKVKKSVDVALKIQVFPSVWSSFKTLNALSYVLANLERKERGLDEIILLDHRGFISESGSSNIFWIKDQVVFTPALSCSCINGVSRQVILNYLGLMKIPFKEGEFLPLDLEDADQVFVSNCTGVSYLESFRKVRYSTFPLQYLNDLFE</sequence>
<dbReference type="PROSITE" id="PS00770">
    <property type="entry name" value="AA_TRANSFER_CLASS_4"/>
    <property type="match status" value="1"/>
</dbReference>
<name>A0ABY1P3L6_9BACT</name>
<evidence type="ECO:0000313" key="13">
    <source>
        <dbReference type="EMBL" id="SMP24703.1"/>
    </source>
</evidence>
<reference evidence="13 14" key="1">
    <citation type="submission" date="2017-05" db="EMBL/GenBank/DDBJ databases">
        <authorList>
            <person name="Varghese N."/>
            <person name="Submissions S."/>
        </authorList>
    </citation>
    <scope>NUCLEOTIDE SEQUENCE [LARGE SCALE GENOMIC DNA]</scope>
    <source>
        <strain evidence="13 14">DSM 15360</strain>
    </source>
</reference>
<dbReference type="InterPro" id="IPR018300">
    <property type="entry name" value="Aminotrans_IV_CS"/>
</dbReference>
<comment type="pathway">
    <text evidence="3">Amino-acid biosynthesis; L-valine biosynthesis; L-valine from pyruvate: step 4/4.</text>
</comment>
<evidence type="ECO:0000256" key="4">
    <source>
        <dbReference type="ARBA" id="ARBA00005072"/>
    </source>
</evidence>
<keyword evidence="14" id="KW-1185">Reference proteome</keyword>
<evidence type="ECO:0000256" key="12">
    <source>
        <dbReference type="RuleBase" id="RU004516"/>
    </source>
</evidence>
<evidence type="ECO:0000256" key="1">
    <source>
        <dbReference type="ARBA" id="ARBA00001933"/>
    </source>
</evidence>
<keyword evidence="13" id="KW-0032">Aminotransferase</keyword>
<gene>
    <name evidence="13" type="ORF">SAMN06265367_104105</name>
</gene>
<evidence type="ECO:0000256" key="11">
    <source>
        <dbReference type="RuleBase" id="RU004106"/>
    </source>
</evidence>
<comment type="pathway">
    <text evidence="2">Amino-acid biosynthesis; L-isoleucine biosynthesis; L-isoleucine from 2-oxobutanoate: step 4/4.</text>
</comment>
<accession>A0ABY1P3L6</accession>
<evidence type="ECO:0000313" key="14">
    <source>
        <dbReference type="Proteomes" id="UP001157915"/>
    </source>
</evidence>
<dbReference type="RefSeq" id="WP_283413223.1">
    <property type="nucleotide sequence ID" value="NZ_FXUA01000004.1"/>
</dbReference>
<evidence type="ECO:0000256" key="3">
    <source>
        <dbReference type="ARBA" id="ARBA00004931"/>
    </source>
</evidence>
<dbReference type="InterPro" id="IPR036038">
    <property type="entry name" value="Aminotransferase-like"/>
</dbReference>
<comment type="caution">
    <text evidence="13">The sequence shown here is derived from an EMBL/GenBank/DDBJ whole genome shotgun (WGS) entry which is preliminary data.</text>
</comment>
<dbReference type="EC" id="2.6.1.42" evidence="6"/>
<dbReference type="Gene3D" id="3.30.470.10">
    <property type="match status" value="1"/>
</dbReference>
<dbReference type="InterPro" id="IPR043131">
    <property type="entry name" value="BCAT-like_N"/>
</dbReference>
<dbReference type="SUPFAM" id="SSF56752">
    <property type="entry name" value="D-aminoacid aminotransferase-like PLP-dependent enzymes"/>
    <property type="match status" value="1"/>
</dbReference>
<comment type="catalytic activity">
    <reaction evidence="10">
        <text>L-leucine + 2-oxoglutarate = 4-methyl-2-oxopentanoate + L-glutamate</text>
        <dbReference type="Rhea" id="RHEA:18321"/>
        <dbReference type="ChEBI" id="CHEBI:16810"/>
        <dbReference type="ChEBI" id="CHEBI:17865"/>
        <dbReference type="ChEBI" id="CHEBI:29985"/>
        <dbReference type="ChEBI" id="CHEBI:57427"/>
        <dbReference type="EC" id="2.6.1.42"/>
    </reaction>
</comment>
<keyword evidence="13" id="KW-0808">Transferase</keyword>
<comment type="pathway">
    <text evidence="4">Amino-acid biosynthesis; L-leucine biosynthesis; L-leucine from 3-methyl-2-oxobutanoate: step 4/4.</text>
</comment>
<evidence type="ECO:0000256" key="9">
    <source>
        <dbReference type="ARBA" id="ARBA00048798"/>
    </source>
</evidence>
<evidence type="ECO:0000256" key="2">
    <source>
        <dbReference type="ARBA" id="ARBA00004824"/>
    </source>
</evidence>
<dbReference type="Proteomes" id="UP001157915">
    <property type="component" value="Unassembled WGS sequence"/>
</dbReference>
<dbReference type="EMBL" id="FXUA01000004">
    <property type="protein sequence ID" value="SMP24703.1"/>
    <property type="molecule type" value="Genomic_DNA"/>
</dbReference>
<dbReference type="PANTHER" id="PTHR42743:SF11">
    <property type="entry name" value="AMINODEOXYCHORISMATE LYASE"/>
    <property type="match status" value="1"/>
</dbReference>
<evidence type="ECO:0000256" key="7">
    <source>
        <dbReference type="ARBA" id="ARBA00022898"/>
    </source>
</evidence>
<evidence type="ECO:0000256" key="5">
    <source>
        <dbReference type="ARBA" id="ARBA00009320"/>
    </source>
</evidence>
<dbReference type="InterPro" id="IPR001544">
    <property type="entry name" value="Aminotrans_IV"/>
</dbReference>
<keyword evidence="7 12" id="KW-0663">Pyridoxal phosphate</keyword>
<dbReference type="Gene3D" id="3.20.10.10">
    <property type="entry name" value="D-amino Acid Aminotransferase, subunit A, domain 2"/>
    <property type="match status" value="1"/>
</dbReference>
<comment type="catalytic activity">
    <reaction evidence="8">
        <text>L-valine + 2-oxoglutarate = 3-methyl-2-oxobutanoate + L-glutamate</text>
        <dbReference type="Rhea" id="RHEA:24813"/>
        <dbReference type="ChEBI" id="CHEBI:11851"/>
        <dbReference type="ChEBI" id="CHEBI:16810"/>
        <dbReference type="ChEBI" id="CHEBI:29985"/>
        <dbReference type="ChEBI" id="CHEBI:57762"/>
        <dbReference type="EC" id="2.6.1.42"/>
    </reaction>
</comment>
<organism evidence="13 14">
    <name type="scientific">Algoriphagus winogradskyi</name>
    <dbReference type="NCBI Taxonomy" id="237017"/>
    <lineage>
        <taxon>Bacteria</taxon>
        <taxon>Pseudomonadati</taxon>
        <taxon>Bacteroidota</taxon>
        <taxon>Cytophagia</taxon>
        <taxon>Cytophagales</taxon>
        <taxon>Cyclobacteriaceae</taxon>
        <taxon>Algoriphagus</taxon>
    </lineage>
</organism>
<evidence type="ECO:0000256" key="6">
    <source>
        <dbReference type="ARBA" id="ARBA00013053"/>
    </source>
</evidence>
<dbReference type="PANTHER" id="PTHR42743">
    <property type="entry name" value="AMINO-ACID AMINOTRANSFERASE"/>
    <property type="match status" value="1"/>
</dbReference>
<dbReference type="InterPro" id="IPR050571">
    <property type="entry name" value="Class-IV_PLP-Dep_Aminotrnsfr"/>
</dbReference>
<comment type="catalytic activity">
    <reaction evidence="9">
        <text>L-isoleucine + 2-oxoglutarate = (S)-3-methyl-2-oxopentanoate + L-glutamate</text>
        <dbReference type="Rhea" id="RHEA:24801"/>
        <dbReference type="ChEBI" id="CHEBI:16810"/>
        <dbReference type="ChEBI" id="CHEBI:29985"/>
        <dbReference type="ChEBI" id="CHEBI:35146"/>
        <dbReference type="ChEBI" id="CHEBI:58045"/>
        <dbReference type="EC" id="2.6.1.42"/>
    </reaction>
</comment>
<dbReference type="GO" id="GO:0008483">
    <property type="term" value="F:transaminase activity"/>
    <property type="evidence" value="ECO:0007669"/>
    <property type="project" value="UniProtKB-KW"/>
</dbReference>
<evidence type="ECO:0000256" key="8">
    <source>
        <dbReference type="ARBA" id="ARBA00048212"/>
    </source>
</evidence>